<accession>A0A450ZPM0</accession>
<organism evidence="1">
    <name type="scientific">Candidatus Kentrum sp. TUN</name>
    <dbReference type="NCBI Taxonomy" id="2126343"/>
    <lineage>
        <taxon>Bacteria</taxon>
        <taxon>Pseudomonadati</taxon>
        <taxon>Pseudomonadota</taxon>
        <taxon>Gammaproteobacteria</taxon>
        <taxon>Candidatus Kentrum</taxon>
    </lineage>
</organism>
<reference evidence="1" key="1">
    <citation type="submission" date="2019-02" db="EMBL/GenBank/DDBJ databases">
        <authorList>
            <person name="Gruber-Vodicka R. H."/>
            <person name="Seah K. B. B."/>
        </authorList>
    </citation>
    <scope>NUCLEOTIDE SEQUENCE</scope>
    <source>
        <strain evidence="1">BECK_BY1</strain>
        <strain evidence="3">BECK_BY2</strain>
        <strain evidence="2">BECK_BY3</strain>
    </source>
</reference>
<sequence>MVLHGEGGNAAQDHQFDEQDAVIGGQPHEPEVFLVPLDLVLPQQDLLHDGEKILAIEDLDLFLYGEFDVHGGVILTVIDPGVDRVEGCGFSCSHVVRGNIYLDVSMVGCAGTS</sequence>
<dbReference type="EMBL" id="CAADFV010000198">
    <property type="protein sequence ID" value="VFK69554.1"/>
    <property type="molecule type" value="Genomic_DNA"/>
</dbReference>
<gene>
    <name evidence="1" type="ORF">BECKTUN1418D_GA0071000_103713</name>
    <name evidence="3" type="ORF">BECKTUN1418E_GA0071001_11981</name>
    <name evidence="2" type="ORF">BECKTUN1418F_GA0071002_12007</name>
</gene>
<evidence type="ECO:0000313" key="3">
    <source>
        <dbReference type="EMBL" id="VFK69554.1"/>
    </source>
</evidence>
<evidence type="ECO:0000313" key="1">
    <source>
        <dbReference type="EMBL" id="VFK55782.1"/>
    </source>
</evidence>
<proteinExistence type="predicted"/>
<dbReference type="EMBL" id="CAADFX010000037">
    <property type="protein sequence ID" value="VFK55782.1"/>
    <property type="molecule type" value="Genomic_DNA"/>
</dbReference>
<name>A0A450ZPM0_9GAMM</name>
<protein>
    <submittedName>
        <fullName evidence="1">Uncharacterized protein</fullName>
    </submittedName>
</protein>
<dbReference type="AlphaFoldDB" id="A0A450ZPM0"/>
<evidence type="ECO:0000313" key="2">
    <source>
        <dbReference type="EMBL" id="VFK60124.1"/>
    </source>
</evidence>
<dbReference type="EMBL" id="CAADFY010000200">
    <property type="protein sequence ID" value="VFK60124.1"/>
    <property type="molecule type" value="Genomic_DNA"/>
</dbReference>